<dbReference type="PATRIC" id="fig|442562.3.peg.4180"/>
<dbReference type="HOGENOM" id="CLU_477240_0_0_5"/>
<feature type="region of interest" description="Disordered" evidence="2">
    <location>
        <begin position="1"/>
        <end position="177"/>
    </location>
</feature>
<accession>A0A017HJ64</accession>
<dbReference type="AlphaFoldDB" id="A0A017HJ64"/>
<feature type="compositionally biased region" description="Low complexity" evidence="2">
    <location>
        <begin position="148"/>
        <end position="169"/>
    </location>
</feature>
<keyword evidence="3" id="KW-0472">Membrane</keyword>
<keyword evidence="3" id="KW-0812">Transmembrane</keyword>
<comment type="caution">
    <text evidence="4">The sequence shown here is derived from an EMBL/GenBank/DDBJ whole genome shotgun (WGS) entry which is preliminary data.</text>
</comment>
<reference evidence="4 5" key="1">
    <citation type="submission" date="2013-02" db="EMBL/GenBank/DDBJ databases">
        <authorList>
            <person name="Fiebig A."/>
            <person name="Goeker M."/>
            <person name="Klenk H.-P.P."/>
        </authorList>
    </citation>
    <scope>NUCLEOTIDE SEQUENCE [LARGE SCALE GENOMIC DNA]</scope>
    <source>
        <strain evidence="4 5">DSM 19309</strain>
    </source>
</reference>
<protein>
    <submittedName>
        <fullName evidence="4">Uncharacterized protein</fullName>
    </submittedName>
</protein>
<evidence type="ECO:0000256" key="2">
    <source>
        <dbReference type="SAM" id="MobiDB-lite"/>
    </source>
</evidence>
<feature type="compositionally biased region" description="Basic and acidic residues" evidence="2">
    <location>
        <begin position="15"/>
        <end position="36"/>
    </location>
</feature>
<evidence type="ECO:0000256" key="1">
    <source>
        <dbReference type="SAM" id="Coils"/>
    </source>
</evidence>
<organism evidence="4 5">
    <name type="scientific">Rubellimicrobium mesophilum DSM 19309</name>
    <dbReference type="NCBI Taxonomy" id="442562"/>
    <lineage>
        <taxon>Bacteria</taxon>
        <taxon>Pseudomonadati</taxon>
        <taxon>Pseudomonadota</taxon>
        <taxon>Alphaproteobacteria</taxon>
        <taxon>Rhodobacterales</taxon>
        <taxon>Roseobacteraceae</taxon>
        <taxon>Rubellimicrobium</taxon>
    </lineage>
</organism>
<feature type="coiled-coil region" evidence="1">
    <location>
        <begin position="349"/>
        <end position="404"/>
    </location>
</feature>
<dbReference type="RefSeq" id="WP_037283727.1">
    <property type="nucleotide sequence ID" value="NZ_KK088626.1"/>
</dbReference>
<keyword evidence="5" id="KW-1185">Reference proteome</keyword>
<proteinExistence type="predicted"/>
<evidence type="ECO:0000313" key="4">
    <source>
        <dbReference type="EMBL" id="EYD74188.1"/>
    </source>
</evidence>
<dbReference type="Gene3D" id="1.20.5.340">
    <property type="match status" value="1"/>
</dbReference>
<sequence length="571" mass="57624">MARKAGPGDGAEDAPEGRADLTPEEGSRLSDARIAEVPEAGAGLHLSSPGEDARIEALSEEGLSALPPEEPRAGEAPSPDDQVSSSGPEGSSVFSGDWRQGGFGEARNQGIAGQAGPTTPEAGSGASDAQGFGGRDDSDPLGRTSPLDAADAAGSFAATPTAPERLGTAPPAPPPSRRRGGFGALLLGGMIAAALGFGAAWLAHDRLGLFPARLPADLEERLAALETRPTSDAEALGPRVAELETRLTSLEEAPAPTAGPAPAVDLEPLRQEVAQDIEEARTRAAELEQRIAALEARPAAPTGEEAPLGAIAPEAGPAVQAGPTTDPEALRQDIVGALEPRVAETEAGLADVRRALAEAQASLDALAGRLDQAETQSASAAEEAQAAAASLAEAQTRAATAETQARARTALGELEAAFDAGQSLEAPLADLAATGVTVPDALTQVAADGVPTLAELRDGFPDAARAALEAARGEGLLDDGGGVMGFLRNQLSVRSVSPRDGSDPDAVLSRAEAQLSEGHLDAALAEVDSLPEPVRAAMADWLAQAQTRAQAGAALADLRDTLPAPEAPPAD</sequence>
<dbReference type="EMBL" id="AOSK01000120">
    <property type="protein sequence ID" value="EYD74188.1"/>
    <property type="molecule type" value="Genomic_DNA"/>
</dbReference>
<gene>
    <name evidence="4" type="ORF">Rumeso_04245</name>
</gene>
<evidence type="ECO:0000256" key="3">
    <source>
        <dbReference type="SAM" id="Phobius"/>
    </source>
</evidence>
<keyword evidence="1" id="KW-0175">Coiled coil</keyword>
<feature type="transmembrane region" description="Helical" evidence="3">
    <location>
        <begin position="182"/>
        <end position="203"/>
    </location>
</feature>
<dbReference type="OrthoDB" id="7659420at2"/>
<name>A0A017HJ64_9RHOB</name>
<dbReference type="STRING" id="442562.Rumeso_04245"/>
<evidence type="ECO:0000313" key="5">
    <source>
        <dbReference type="Proteomes" id="UP000019666"/>
    </source>
</evidence>
<dbReference type="Proteomes" id="UP000019666">
    <property type="component" value="Unassembled WGS sequence"/>
</dbReference>
<keyword evidence="3" id="KW-1133">Transmembrane helix</keyword>
<feature type="region of interest" description="Disordered" evidence="2">
    <location>
        <begin position="552"/>
        <end position="571"/>
    </location>
</feature>
<feature type="coiled-coil region" evidence="1">
    <location>
        <begin position="270"/>
        <end position="297"/>
    </location>
</feature>
<feature type="compositionally biased region" description="Low complexity" evidence="2">
    <location>
        <begin position="84"/>
        <end position="96"/>
    </location>
</feature>